<organism evidence="1">
    <name type="scientific">hydrothermal vent metagenome</name>
    <dbReference type="NCBI Taxonomy" id="652676"/>
    <lineage>
        <taxon>unclassified sequences</taxon>
        <taxon>metagenomes</taxon>
        <taxon>ecological metagenomes</taxon>
    </lineage>
</organism>
<dbReference type="InterPro" id="IPR011989">
    <property type="entry name" value="ARM-like"/>
</dbReference>
<evidence type="ECO:0008006" key="2">
    <source>
        <dbReference type="Google" id="ProtNLM"/>
    </source>
</evidence>
<dbReference type="Gene3D" id="1.25.10.10">
    <property type="entry name" value="Leucine-rich Repeat Variant"/>
    <property type="match status" value="1"/>
</dbReference>
<dbReference type="InterPro" id="IPR016024">
    <property type="entry name" value="ARM-type_fold"/>
</dbReference>
<dbReference type="PROSITE" id="PS50077">
    <property type="entry name" value="HEAT_REPEAT"/>
    <property type="match status" value="1"/>
</dbReference>
<gene>
    <name evidence="1" type="ORF">MNBD_GAMMA25-1301</name>
</gene>
<reference evidence="1" key="1">
    <citation type="submission" date="2018-06" db="EMBL/GenBank/DDBJ databases">
        <authorList>
            <person name="Zhirakovskaya E."/>
        </authorList>
    </citation>
    <scope>NUCLEOTIDE SEQUENCE</scope>
</reference>
<dbReference type="InterPro" id="IPR021133">
    <property type="entry name" value="HEAT_type_2"/>
</dbReference>
<sequence>MTDTLPDSPDAELLLATGCTHCGIVLEGLSQLLKEGLLGQLQITNIATRPQRAEQLNVRSVPWIRLGPFILEGQHSPAELRKWAQRANSLEGMSTYIAEELTLGNLNKLIELLAQSPQQLAALIPLLENEETEMQVRLGVDAILDSVEDKAQLARLIPDFAQLALHTNPRIRTDVSYYLALTGSPDAIPVLKKLLEDESEEIRESATEGLQRLGDTDS</sequence>
<dbReference type="InterPro" id="IPR036249">
    <property type="entry name" value="Thioredoxin-like_sf"/>
</dbReference>
<evidence type="ECO:0000313" key="1">
    <source>
        <dbReference type="EMBL" id="VAX09845.1"/>
    </source>
</evidence>
<accession>A0A3B1BU34</accession>
<dbReference type="SUPFAM" id="SSF52833">
    <property type="entry name" value="Thioredoxin-like"/>
    <property type="match status" value="1"/>
</dbReference>
<name>A0A3B1BU34_9ZZZZ</name>
<dbReference type="AlphaFoldDB" id="A0A3B1BU34"/>
<dbReference type="EMBL" id="UOFY01000042">
    <property type="protein sequence ID" value="VAX09845.1"/>
    <property type="molecule type" value="Genomic_DNA"/>
</dbReference>
<dbReference type="SUPFAM" id="SSF48371">
    <property type="entry name" value="ARM repeat"/>
    <property type="match status" value="1"/>
</dbReference>
<proteinExistence type="predicted"/>
<dbReference type="Pfam" id="PF13646">
    <property type="entry name" value="HEAT_2"/>
    <property type="match status" value="1"/>
</dbReference>
<protein>
    <recommendedName>
        <fullName evidence="2">HEAT repeat domain-containing protein</fullName>
    </recommendedName>
</protein>